<name>A0A6A5ZLG5_9PLEO</name>
<keyword evidence="3" id="KW-1185">Reference proteome</keyword>
<feature type="compositionally biased region" description="Basic and acidic residues" evidence="1">
    <location>
        <begin position="206"/>
        <end position="216"/>
    </location>
</feature>
<sequence>MPSANGKKTETSSKDETLMKKVTSILKRKDKTSDTSSWRDSVEEHLKCLRTACGHEVEWKLRDLSIKGTERGPYYGVLFISNYINQRRATITTPQRNEKWEVCRDIIQKIEYELDFYATSLRFGKICKSVWGWADDVRTEVQESPATQTSVTEAVYRNFNLVKITVKVAGEDVAVSPSKDGYGPRLAAIKQLYSELEDLYKDKKEKDTLRKPKEGPSDILGFLSTPDTQAC</sequence>
<dbReference type="EMBL" id="ML977314">
    <property type="protein sequence ID" value="KAF2120006.1"/>
    <property type="molecule type" value="Genomic_DNA"/>
</dbReference>
<dbReference type="AlphaFoldDB" id="A0A6A5ZLG5"/>
<feature type="region of interest" description="Disordered" evidence="1">
    <location>
        <begin position="206"/>
        <end position="231"/>
    </location>
</feature>
<protein>
    <submittedName>
        <fullName evidence="2">Uncharacterized protein</fullName>
    </submittedName>
</protein>
<evidence type="ECO:0000313" key="3">
    <source>
        <dbReference type="Proteomes" id="UP000799770"/>
    </source>
</evidence>
<organism evidence="2 3">
    <name type="scientific">Lophiotrema nucula</name>
    <dbReference type="NCBI Taxonomy" id="690887"/>
    <lineage>
        <taxon>Eukaryota</taxon>
        <taxon>Fungi</taxon>
        <taxon>Dikarya</taxon>
        <taxon>Ascomycota</taxon>
        <taxon>Pezizomycotina</taxon>
        <taxon>Dothideomycetes</taxon>
        <taxon>Pleosporomycetidae</taxon>
        <taxon>Pleosporales</taxon>
        <taxon>Lophiotremataceae</taxon>
        <taxon>Lophiotrema</taxon>
    </lineage>
</organism>
<accession>A0A6A5ZLG5</accession>
<proteinExistence type="predicted"/>
<gene>
    <name evidence="2" type="ORF">BDV96DRAFT_641870</name>
</gene>
<evidence type="ECO:0000313" key="2">
    <source>
        <dbReference type="EMBL" id="KAF2120006.1"/>
    </source>
</evidence>
<evidence type="ECO:0000256" key="1">
    <source>
        <dbReference type="SAM" id="MobiDB-lite"/>
    </source>
</evidence>
<dbReference type="Proteomes" id="UP000799770">
    <property type="component" value="Unassembled WGS sequence"/>
</dbReference>
<reference evidence="2" key="1">
    <citation type="journal article" date="2020" name="Stud. Mycol.">
        <title>101 Dothideomycetes genomes: a test case for predicting lifestyles and emergence of pathogens.</title>
        <authorList>
            <person name="Haridas S."/>
            <person name="Albert R."/>
            <person name="Binder M."/>
            <person name="Bloem J."/>
            <person name="Labutti K."/>
            <person name="Salamov A."/>
            <person name="Andreopoulos B."/>
            <person name="Baker S."/>
            <person name="Barry K."/>
            <person name="Bills G."/>
            <person name="Bluhm B."/>
            <person name="Cannon C."/>
            <person name="Castanera R."/>
            <person name="Culley D."/>
            <person name="Daum C."/>
            <person name="Ezra D."/>
            <person name="Gonzalez J."/>
            <person name="Henrissat B."/>
            <person name="Kuo A."/>
            <person name="Liang C."/>
            <person name="Lipzen A."/>
            <person name="Lutzoni F."/>
            <person name="Magnuson J."/>
            <person name="Mondo S."/>
            <person name="Nolan M."/>
            <person name="Ohm R."/>
            <person name="Pangilinan J."/>
            <person name="Park H.-J."/>
            <person name="Ramirez L."/>
            <person name="Alfaro M."/>
            <person name="Sun H."/>
            <person name="Tritt A."/>
            <person name="Yoshinaga Y."/>
            <person name="Zwiers L.-H."/>
            <person name="Turgeon B."/>
            <person name="Goodwin S."/>
            <person name="Spatafora J."/>
            <person name="Crous P."/>
            <person name="Grigoriev I."/>
        </authorList>
    </citation>
    <scope>NUCLEOTIDE SEQUENCE</scope>
    <source>
        <strain evidence="2">CBS 627.86</strain>
    </source>
</reference>